<evidence type="ECO:0000259" key="2">
    <source>
        <dbReference type="PROSITE" id="PS50142"/>
    </source>
</evidence>
<dbReference type="InterPro" id="IPR040030">
    <property type="entry name" value="Ribosomal_mL57"/>
</dbReference>
<dbReference type="CDD" id="cd00593">
    <property type="entry name" value="RIBOc"/>
    <property type="match status" value="1"/>
</dbReference>
<feature type="compositionally biased region" description="Polar residues" evidence="1">
    <location>
        <begin position="194"/>
        <end position="209"/>
    </location>
</feature>
<dbReference type="GO" id="GO:0032543">
    <property type="term" value="P:mitochondrial translation"/>
    <property type="evidence" value="ECO:0007669"/>
    <property type="project" value="InterPro"/>
</dbReference>
<dbReference type="STRING" id="133383.A0A1R0GTX6"/>
<name>A0A1R0GTX6_9FUNG</name>
<dbReference type="InterPro" id="IPR000999">
    <property type="entry name" value="RNase_III_dom"/>
</dbReference>
<dbReference type="SUPFAM" id="SSF69065">
    <property type="entry name" value="RNase III domain-like"/>
    <property type="match status" value="1"/>
</dbReference>
<dbReference type="Gene3D" id="1.10.1520.10">
    <property type="entry name" value="Ribonuclease III domain"/>
    <property type="match status" value="1"/>
</dbReference>
<dbReference type="PANTHER" id="PTHR28160:SF1">
    <property type="entry name" value="LARGE RIBOSOMAL SUBUNIT PROTEIN ML57"/>
    <property type="match status" value="1"/>
</dbReference>
<dbReference type="GO" id="GO:0006396">
    <property type="term" value="P:RNA processing"/>
    <property type="evidence" value="ECO:0007669"/>
    <property type="project" value="InterPro"/>
</dbReference>
<dbReference type="AlphaFoldDB" id="A0A1R0GTX6"/>
<reference evidence="3 4" key="1">
    <citation type="journal article" date="2016" name="Mol. Biol. Evol.">
        <title>Genome-Wide Survey of Gut Fungi (Harpellales) Reveals the First Horizontally Transferred Ubiquitin Gene from a Mosquito Host.</title>
        <authorList>
            <person name="Wang Y."/>
            <person name="White M.M."/>
            <person name="Kvist S."/>
            <person name="Moncalvo J.M."/>
        </authorList>
    </citation>
    <scope>NUCLEOTIDE SEQUENCE [LARGE SCALE GENOMIC DNA]</scope>
    <source>
        <strain evidence="3 4">ALG-7-W6</strain>
    </source>
</reference>
<accession>A0A1R0GTX6</accession>
<dbReference type="Pfam" id="PF14622">
    <property type="entry name" value="Ribonucleas_3_3"/>
    <property type="match status" value="1"/>
</dbReference>
<comment type="caution">
    <text evidence="3">The sequence shown here is derived from an EMBL/GenBank/DDBJ whole genome shotgun (WGS) entry which is preliminary data.</text>
</comment>
<proteinExistence type="predicted"/>
<evidence type="ECO:0000313" key="3">
    <source>
        <dbReference type="EMBL" id="OLY80350.1"/>
    </source>
</evidence>
<dbReference type="EMBL" id="LSSL01003555">
    <property type="protein sequence ID" value="OLY80350.1"/>
    <property type="molecule type" value="Genomic_DNA"/>
</dbReference>
<dbReference type="OrthoDB" id="67027at2759"/>
<feature type="domain" description="RNase III" evidence="2">
    <location>
        <begin position="50"/>
        <end position="176"/>
    </location>
</feature>
<dbReference type="InterPro" id="IPR036389">
    <property type="entry name" value="RNase_III_sf"/>
</dbReference>
<feature type="region of interest" description="Disordered" evidence="1">
    <location>
        <begin position="194"/>
        <end position="219"/>
    </location>
</feature>
<dbReference type="GO" id="GO:0003735">
    <property type="term" value="F:structural constituent of ribosome"/>
    <property type="evidence" value="ECO:0007669"/>
    <property type="project" value="InterPro"/>
</dbReference>
<dbReference type="GO" id="GO:0005762">
    <property type="term" value="C:mitochondrial large ribosomal subunit"/>
    <property type="evidence" value="ECO:0007669"/>
    <property type="project" value="InterPro"/>
</dbReference>
<dbReference type="SMART" id="SM00535">
    <property type="entry name" value="RIBOc"/>
    <property type="match status" value="1"/>
</dbReference>
<evidence type="ECO:0000313" key="4">
    <source>
        <dbReference type="Proteomes" id="UP000187455"/>
    </source>
</evidence>
<gene>
    <name evidence="3" type="ORF">AYI68_g5556</name>
</gene>
<evidence type="ECO:0000256" key="1">
    <source>
        <dbReference type="SAM" id="MobiDB-lite"/>
    </source>
</evidence>
<keyword evidence="4" id="KW-1185">Reference proteome</keyword>
<dbReference type="PROSITE" id="PS50142">
    <property type="entry name" value="RNASE_3_2"/>
    <property type="match status" value="1"/>
</dbReference>
<dbReference type="Proteomes" id="UP000187455">
    <property type="component" value="Unassembled WGS sequence"/>
</dbReference>
<sequence>MKIFNNRIMQLISAKTNPFIWTSNRTYAAKSLNRIQPNTTRTAPYTEEGLAAFQSRMGISFKDDDVLKAALTHHSFEGEMDQDNSKLQWLGRRAINLYVGEYLEAKYPNLPVEKLQDLAEYSSGVQALSSLARIFGLQFLIRWKIPEGFEDSKIGETKVLGKTLQALVGAIYKDQAAKDALIRYYAKTEKDFSIPSSTEDSESQSTYTPNPLRDTPAYL</sequence>
<protein>
    <submittedName>
        <fullName evidence="3">Ribonuclease 3</fullName>
    </submittedName>
</protein>
<organism evidence="3 4">
    <name type="scientific">Smittium mucronatum</name>
    <dbReference type="NCBI Taxonomy" id="133383"/>
    <lineage>
        <taxon>Eukaryota</taxon>
        <taxon>Fungi</taxon>
        <taxon>Fungi incertae sedis</taxon>
        <taxon>Zoopagomycota</taxon>
        <taxon>Kickxellomycotina</taxon>
        <taxon>Harpellomycetes</taxon>
        <taxon>Harpellales</taxon>
        <taxon>Legeriomycetaceae</taxon>
        <taxon>Smittium</taxon>
    </lineage>
</organism>
<dbReference type="GO" id="GO:0004525">
    <property type="term" value="F:ribonuclease III activity"/>
    <property type="evidence" value="ECO:0007669"/>
    <property type="project" value="InterPro"/>
</dbReference>
<dbReference type="PANTHER" id="PTHR28160">
    <property type="entry name" value="54S RIBOSOMAL PROTEIN L15, MITOCHONDRIAL"/>
    <property type="match status" value="1"/>
</dbReference>